<dbReference type="InterPro" id="IPR055561">
    <property type="entry name" value="DUF7137"/>
</dbReference>
<protein>
    <recommendedName>
        <fullName evidence="3">DUF7137 domain-containing protein</fullName>
    </recommendedName>
</protein>
<organism evidence="4 5">
    <name type="scientific">Colletotrichum karsti</name>
    <dbReference type="NCBI Taxonomy" id="1095194"/>
    <lineage>
        <taxon>Eukaryota</taxon>
        <taxon>Fungi</taxon>
        <taxon>Dikarya</taxon>
        <taxon>Ascomycota</taxon>
        <taxon>Pezizomycotina</taxon>
        <taxon>Sordariomycetes</taxon>
        <taxon>Hypocreomycetidae</taxon>
        <taxon>Glomerellales</taxon>
        <taxon>Glomerellaceae</taxon>
        <taxon>Colletotrichum</taxon>
        <taxon>Colletotrichum boninense species complex</taxon>
    </lineage>
</organism>
<feature type="domain" description="DUF7137" evidence="3">
    <location>
        <begin position="111"/>
        <end position="246"/>
    </location>
</feature>
<dbReference type="Pfam" id="PF23585">
    <property type="entry name" value="DUF7137"/>
    <property type="match status" value="1"/>
</dbReference>
<keyword evidence="2" id="KW-0732">Signal</keyword>
<dbReference type="EMBL" id="JAATWM020000021">
    <property type="protein sequence ID" value="KAF9875640.1"/>
    <property type="molecule type" value="Genomic_DNA"/>
</dbReference>
<evidence type="ECO:0000313" key="4">
    <source>
        <dbReference type="EMBL" id="KAF9875640.1"/>
    </source>
</evidence>
<gene>
    <name evidence="4" type="ORF">CkaCkLH20_07021</name>
</gene>
<proteinExistence type="predicted"/>
<dbReference type="OrthoDB" id="2435509at2759"/>
<dbReference type="Proteomes" id="UP000781932">
    <property type="component" value="Unassembled WGS sequence"/>
</dbReference>
<dbReference type="AlphaFoldDB" id="A0A9P6LK45"/>
<evidence type="ECO:0000256" key="2">
    <source>
        <dbReference type="SAM" id="SignalP"/>
    </source>
</evidence>
<evidence type="ECO:0000313" key="5">
    <source>
        <dbReference type="Proteomes" id="UP000781932"/>
    </source>
</evidence>
<keyword evidence="5" id="KW-1185">Reference proteome</keyword>
<dbReference type="RefSeq" id="XP_038745101.1">
    <property type="nucleotide sequence ID" value="XM_038889738.1"/>
</dbReference>
<reference evidence="4" key="2">
    <citation type="submission" date="2020-11" db="EMBL/GenBank/DDBJ databases">
        <title>Whole genome sequencing of Colletotrichum sp.</title>
        <authorList>
            <person name="Li H."/>
        </authorList>
    </citation>
    <scope>NUCLEOTIDE SEQUENCE</scope>
    <source>
        <strain evidence="4">CkLH20</strain>
    </source>
</reference>
<sequence length="283" mass="29730">MKAIQTLALGLAAFTPLASAWPKWLPDVDALVVRQNEETTAAATATQAASATAGAKATATTADETATNTGGAKTTNLNTAKIPTGTQTGTAKGTGTNTESDSSQTTFDARDPVGSVEMIEPARTAAAINLYKIGDYVTWKWNYTNVQSNPTAVDVLISCSSRTQAWTLTQNMSFVEPATYTWDTSVQATDPSAPLGNDEYTLIIYDAESQVTATAAAGFLGSSNALKFGMYKPQEYQPLNEWNCATCESAATALNAKPVDLAVAMSMLTIAGFTWFVAGLGVF</sequence>
<accession>A0A9P6LK45</accession>
<dbReference type="GeneID" id="62162812"/>
<feature type="signal peptide" evidence="2">
    <location>
        <begin position="1"/>
        <end position="20"/>
    </location>
</feature>
<dbReference type="PANTHER" id="PTHR42028">
    <property type="entry name" value="CHROMOSOME 1, WHOLE GENOME SHOTGUN SEQUENCE"/>
    <property type="match status" value="1"/>
</dbReference>
<evidence type="ECO:0000259" key="3">
    <source>
        <dbReference type="Pfam" id="PF23585"/>
    </source>
</evidence>
<feature type="chain" id="PRO_5040148788" description="DUF7137 domain-containing protein" evidence="2">
    <location>
        <begin position="21"/>
        <end position="283"/>
    </location>
</feature>
<evidence type="ECO:0000256" key="1">
    <source>
        <dbReference type="SAM" id="MobiDB-lite"/>
    </source>
</evidence>
<comment type="caution">
    <text evidence="4">The sequence shown here is derived from an EMBL/GenBank/DDBJ whole genome shotgun (WGS) entry which is preliminary data.</text>
</comment>
<name>A0A9P6LK45_9PEZI</name>
<dbReference type="PANTHER" id="PTHR42028:SF1">
    <property type="entry name" value="YALI0E30657P"/>
    <property type="match status" value="1"/>
</dbReference>
<reference evidence="4" key="1">
    <citation type="submission" date="2020-03" db="EMBL/GenBank/DDBJ databases">
        <authorList>
            <person name="He L."/>
        </authorList>
    </citation>
    <scope>NUCLEOTIDE SEQUENCE</scope>
    <source>
        <strain evidence="4">CkLH20</strain>
    </source>
</reference>
<feature type="compositionally biased region" description="Low complexity" evidence="1">
    <location>
        <begin position="44"/>
        <end position="98"/>
    </location>
</feature>
<feature type="region of interest" description="Disordered" evidence="1">
    <location>
        <begin position="44"/>
        <end position="109"/>
    </location>
</feature>